<evidence type="ECO:0000259" key="1">
    <source>
        <dbReference type="Pfam" id="PF00535"/>
    </source>
</evidence>
<dbReference type="SUPFAM" id="SSF53448">
    <property type="entry name" value="Nucleotide-diphospho-sugar transferases"/>
    <property type="match status" value="1"/>
</dbReference>
<dbReference type="Proteomes" id="UP000278222">
    <property type="component" value="Unassembled WGS sequence"/>
</dbReference>
<dbReference type="CDD" id="cd00761">
    <property type="entry name" value="Glyco_tranf_GTA_type"/>
    <property type="match status" value="1"/>
</dbReference>
<dbReference type="InterPro" id="IPR050834">
    <property type="entry name" value="Glycosyltransf_2"/>
</dbReference>
<dbReference type="AlphaFoldDB" id="A0A3N1MB11"/>
<reference evidence="2 3" key="1">
    <citation type="submission" date="2018-11" db="EMBL/GenBank/DDBJ databases">
        <title>Genomic Encyclopedia of Type Strains, Phase IV (KMG-IV): sequencing the most valuable type-strain genomes for metagenomic binning, comparative biology and taxonomic classification.</title>
        <authorList>
            <person name="Goeker M."/>
        </authorList>
    </citation>
    <scope>NUCLEOTIDE SEQUENCE [LARGE SCALE GENOMIC DNA]</scope>
    <source>
        <strain evidence="2 3">DSM 5900</strain>
    </source>
</reference>
<dbReference type="PANTHER" id="PTHR43685:SF2">
    <property type="entry name" value="GLYCOSYLTRANSFERASE 2-LIKE DOMAIN-CONTAINING PROTEIN"/>
    <property type="match status" value="1"/>
</dbReference>
<dbReference type="RefSeq" id="WP_123689282.1">
    <property type="nucleotide sequence ID" value="NZ_AP019700.1"/>
</dbReference>
<evidence type="ECO:0000313" key="3">
    <source>
        <dbReference type="Proteomes" id="UP000278222"/>
    </source>
</evidence>
<dbReference type="PANTHER" id="PTHR43685">
    <property type="entry name" value="GLYCOSYLTRANSFERASE"/>
    <property type="match status" value="1"/>
</dbReference>
<dbReference type="Gene3D" id="3.90.550.10">
    <property type="entry name" value="Spore Coat Polysaccharide Biosynthesis Protein SpsA, Chain A"/>
    <property type="match status" value="1"/>
</dbReference>
<dbReference type="GO" id="GO:0016740">
    <property type="term" value="F:transferase activity"/>
    <property type="evidence" value="ECO:0007669"/>
    <property type="project" value="UniProtKB-KW"/>
</dbReference>
<protein>
    <submittedName>
        <fullName evidence="2">GT2 family glycosyltransferase</fullName>
    </submittedName>
</protein>
<keyword evidence="2" id="KW-0808">Transferase</keyword>
<proteinExistence type="predicted"/>
<feature type="domain" description="Glycosyltransferase 2-like" evidence="1">
    <location>
        <begin position="7"/>
        <end position="115"/>
    </location>
</feature>
<comment type="caution">
    <text evidence="2">The sequence shown here is derived from an EMBL/GenBank/DDBJ whole genome shotgun (WGS) entry which is preliminary data.</text>
</comment>
<dbReference type="InterPro" id="IPR001173">
    <property type="entry name" value="Glyco_trans_2-like"/>
</dbReference>
<organism evidence="2 3">
    <name type="scientific">Stella humosa</name>
    <dbReference type="NCBI Taxonomy" id="94"/>
    <lineage>
        <taxon>Bacteria</taxon>
        <taxon>Pseudomonadati</taxon>
        <taxon>Pseudomonadota</taxon>
        <taxon>Alphaproteobacteria</taxon>
        <taxon>Rhodospirillales</taxon>
        <taxon>Stellaceae</taxon>
        <taxon>Stella</taxon>
    </lineage>
</organism>
<sequence>MAHPLVSVVVPIFDAGDLLLEAIASIARQGIDDIEVIAVDDGSQDDPATRLSRAALPVVLLHQANKGPSAARNRGLSVARGRFVTFLDADDIWPRHSLAILLAAIEADPACEAAHGQVRRFRDTVEGETDGPATLLGKVAGGFNLGSALFRRELVARLGGFDETMRTAEDVDFWVRARAAGAVRTTLPDVTLYYRRGHGSLMDKMEPPVRTADHLRRWPVILARTLRARRAGAVP</sequence>
<dbReference type="InterPro" id="IPR029044">
    <property type="entry name" value="Nucleotide-diphossugar_trans"/>
</dbReference>
<gene>
    <name evidence="2" type="ORF">EDC65_1744</name>
</gene>
<dbReference type="EMBL" id="RJKX01000013">
    <property type="protein sequence ID" value="ROP99949.1"/>
    <property type="molecule type" value="Genomic_DNA"/>
</dbReference>
<evidence type="ECO:0000313" key="2">
    <source>
        <dbReference type="EMBL" id="ROP99949.1"/>
    </source>
</evidence>
<name>A0A3N1MB11_9PROT</name>
<keyword evidence="3" id="KW-1185">Reference proteome</keyword>
<accession>A0A3N1MB11</accession>
<dbReference type="OrthoDB" id="7296636at2"/>
<dbReference type="Pfam" id="PF00535">
    <property type="entry name" value="Glycos_transf_2"/>
    <property type="match status" value="1"/>
</dbReference>